<dbReference type="SMART" id="SM00060">
    <property type="entry name" value="FN3"/>
    <property type="match status" value="1"/>
</dbReference>
<dbReference type="Pfam" id="PF00041">
    <property type="entry name" value="fn3"/>
    <property type="match status" value="1"/>
</dbReference>
<dbReference type="InterPro" id="IPR036116">
    <property type="entry name" value="FN3_sf"/>
</dbReference>
<evidence type="ECO:0000259" key="2">
    <source>
        <dbReference type="PROSITE" id="PS50853"/>
    </source>
</evidence>
<feature type="non-terminal residue" evidence="3">
    <location>
        <position position="101"/>
    </location>
</feature>
<dbReference type="InterPro" id="IPR003961">
    <property type="entry name" value="FN3_dom"/>
</dbReference>
<gene>
    <name evidence="3" type="ORF">MNOR_LOCUS814</name>
</gene>
<dbReference type="Proteomes" id="UP001497623">
    <property type="component" value="Unassembled WGS sequence"/>
</dbReference>
<feature type="non-terminal residue" evidence="3">
    <location>
        <position position="1"/>
    </location>
</feature>
<evidence type="ECO:0000256" key="1">
    <source>
        <dbReference type="SAM" id="MobiDB-lite"/>
    </source>
</evidence>
<dbReference type="PROSITE" id="PS50853">
    <property type="entry name" value="FN3"/>
    <property type="match status" value="1"/>
</dbReference>
<evidence type="ECO:0000313" key="4">
    <source>
        <dbReference type="Proteomes" id="UP001497623"/>
    </source>
</evidence>
<dbReference type="InterPro" id="IPR013783">
    <property type="entry name" value="Ig-like_fold"/>
</dbReference>
<feature type="domain" description="Fibronectin type-III" evidence="2">
    <location>
        <begin position="1"/>
        <end position="101"/>
    </location>
</feature>
<protein>
    <recommendedName>
        <fullName evidence="2">Fibronectin type-III domain-containing protein</fullName>
    </recommendedName>
</protein>
<dbReference type="EMBL" id="CAXKWB010000191">
    <property type="protein sequence ID" value="CAL4059771.1"/>
    <property type="molecule type" value="Genomic_DNA"/>
</dbReference>
<dbReference type="CDD" id="cd00063">
    <property type="entry name" value="FN3"/>
    <property type="match status" value="1"/>
</dbReference>
<feature type="region of interest" description="Disordered" evidence="1">
    <location>
        <begin position="82"/>
        <end position="101"/>
    </location>
</feature>
<name>A0AAV2PLH5_MEGNR</name>
<accession>A0AAV2PLH5</accession>
<dbReference type="Gene3D" id="2.60.40.10">
    <property type="entry name" value="Immunoglobulins"/>
    <property type="match status" value="1"/>
</dbReference>
<sequence length="101" mass="10400">VPEETTVTDVSPVEDDPTKLTVTWDAPAYACTGSTLGEYSVSWTAEGDSKPTGSIDVPETTTTFVIDALLPCTTYTVSVAARSNTGLPGKSGPRSATTSVA</sequence>
<organism evidence="3 4">
    <name type="scientific">Meganyctiphanes norvegica</name>
    <name type="common">Northern krill</name>
    <name type="synonym">Thysanopoda norvegica</name>
    <dbReference type="NCBI Taxonomy" id="48144"/>
    <lineage>
        <taxon>Eukaryota</taxon>
        <taxon>Metazoa</taxon>
        <taxon>Ecdysozoa</taxon>
        <taxon>Arthropoda</taxon>
        <taxon>Crustacea</taxon>
        <taxon>Multicrustacea</taxon>
        <taxon>Malacostraca</taxon>
        <taxon>Eumalacostraca</taxon>
        <taxon>Eucarida</taxon>
        <taxon>Euphausiacea</taxon>
        <taxon>Euphausiidae</taxon>
        <taxon>Meganyctiphanes</taxon>
    </lineage>
</organism>
<comment type="caution">
    <text evidence="3">The sequence shown here is derived from an EMBL/GenBank/DDBJ whole genome shotgun (WGS) entry which is preliminary data.</text>
</comment>
<dbReference type="SUPFAM" id="SSF49265">
    <property type="entry name" value="Fibronectin type III"/>
    <property type="match status" value="1"/>
</dbReference>
<proteinExistence type="predicted"/>
<keyword evidence="4" id="KW-1185">Reference proteome</keyword>
<dbReference type="AlphaFoldDB" id="A0AAV2PLH5"/>
<evidence type="ECO:0000313" key="3">
    <source>
        <dbReference type="EMBL" id="CAL4059771.1"/>
    </source>
</evidence>
<reference evidence="3 4" key="1">
    <citation type="submission" date="2024-05" db="EMBL/GenBank/DDBJ databases">
        <authorList>
            <person name="Wallberg A."/>
        </authorList>
    </citation>
    <scope>NUCLEOTIDE SEQUENCE [LARGE SCALE GENOMIC DNA]</scope>
</reference>